<dbReference type="Proteomes" id="UP000595220">
    <property type="component" value="Chromosome"/>
</dbReference>
<gene>
    <name evidence="1" type="ORF">I6H42_07100</name>
</gene>
<protein>
    <submittedName>
        <fullName evidence="1">Uncharacterized protein</fullName>
    </submittedName>
</protein>
<accession>A0AAP9Y8E7</accession>
<evidence type="ECO:0000313" key="2">
    <source>
        <dbReference type="Proteomes" id="UP000595220"/>
    </source>
</evidence>
<organism evidence="1 2">
    <name type="scientific">Schaalia meyeri</name>
    <dbReference type="NCBI Taxonomy" id="52773"/>
    <lineage>
        <taxon>Bacteria</taxon>
        <taxon>Bacillati</taxon>
        <taxon>Actinomycetota</taxon>
        <taxon>Actinomycetes</taxon>
        <taxon>Actinomycetales</taxon>
        <taxon>Actinomycetaceae</taxon>
        <taxon>Schaalia</taxon>
    </lineage>
</organism>
<reference evidence="1 2" key="1">
    <citation type="submission" date="2020-12" db="EMBL/GenBank/DDBJ databases">
        <title>FDA dAtabase for Regulatory Grade micrObial Sequences (FDA-ARGOS): Supporting development and validation of Infectious Disease Dx tests.</title>
        <authorList>
            <person name="Sproer C."/>
            <person name="Gronow S."/>
            <person name="Severitt S."/>
            <person name="Schroder I."/>
            <person name="Tallon L."/>
            <person name="Sadzewicz L."/>
            <person name="Zhao X."/>
            <person name="Boylan J."/>
            <person name="Ott S."/>
            <person name="Bowen H."/>
            <person name="Vavikolanu K."/>
            <person name="Mehta A."/>
            <person name="Aluvathingal J."/>
            <person name="Nadendla S."/>
            <person name="Lowell S."/>
            <person name="Myers T."/>
            <person name="Yan Y."/>
            <person name="Sichtig H."/>
        </authorList>
    </citation>
    <scope>NUCLEOTIDE SEQUENCE [LARGE SCALE GENOMIC DNA]</scope>
    <source>
        <strain evidence="1 2">FDAARGOS_985</strain>
    </source>
</reference>
<keyword evidence="2" id="KW-1185">Reference proteome</keyword>
<evidence type="ECO:0000313" key="1">
    <source>
        <dbReference type="EMBL" id="QQC43548.1"/>
    </source>
</evidence>
<proteinExistence type="predicted"/>
<dbReference type="RefSeq" id="WP_074633411.1">
    <property type="nucleotide sequence ID" value="NZ_CP066065.1"/>
</dbReference>
<dbReference type="AlphaFoldDB" id="A0AAP9Y8E7"/>
<dbReference type="EMBL" id="CP066065">
    <property type="protein sequence ID" value="QQC43548.1"/>
    <property type="molecule type" value="Genomic_DNA"/>
</dbReference>
<name>A0AAP9Y8E7_9ACTO</name>
<sequence>MIIDPLSPAPSLNAAYGLVDTLRVALTGATCPQWTGVGGDAYRTSQSEAVACALGVLADIQAALDLLPSLEAEHAQLFAHELADHADVNGTGADRRATGAW</sequence>